<proteinExistence type="predicted"/>
<name>A0AC58STD7_TOBAC</name>
<gene>
    <name evidence="2" type="primary">LOC142170273</name>
</gene>
<evidence type="ECO:0000313" key="2">
    <source>
        <dbReference type="RefSeq" id="XP_075088246.1"/>
    </source>
</evidence>
<protein>
    <submittedName>
        <fullName evidence="2">Uncharacterized protein LOC142170273</fullName>
    </submittedName>
</protein>
<keyword evidence="1" id="KW-1185">Reference proteome</keyword>
<sequence length="150" mass="16923">MLVGNSVVMDQIYRSCVMTFCDYETRADLLLIYMTDFEVILGMDWLSPYHVVLNFHAKTITLAILEFPRLEWKCSSVSASSRVISFLKASHMVEKGCLAYLAYVQDTAAETPVIDSVLAVREFSDMFSFDLPGILPDRDINFCVDLVVGT</sequence>
<reference evidence="1" key="1">
    <citation type="journal article" date="2014" name="Nat. Commun.">
        <title>The tobacco genome sequence and its comparison with those of tomato and potato.</title>
        <authorList>
            <person name="Sierro N."/>
            <person name="Battey J.N."/>
            <person name="Ouadi S."/>
            <person name="Bakaher N."/>
            <person name="Bovet L."/>
            <person name="Willig A."/>
            <person name="Goepfert S."/>
            <person name="Peitsch M.C."/>
            <person name="Ivanov N.V."/>
        </authorList>
    </citation>
    <scope>NUCLEOTIDE SEQUENCE [LARGE SCALE GENOMIC DNA]</scope>
</reference>
<evidence type="ECO:0000313" key="1">
    <source>
        <dbReference type="Proteomes" id="UP000790787"/>
    </source>
</evidence>
<dbReference type="Proteomes" id="UP000790787">
    <property type="component" value="Chromosome 16"/>
</dbReference>
<organism evidence="1 2">
    <name type="scientific">Nicotiana tabacum</name>
    <name type="common">Common tobacco</name>
    <dbReference type="NCBI Taxonomy" id="4097"/>
    <lineage>
        <taxon>Eukaryota</taxon>
        <taxon>Viridiplantae</taxon>
        <taxon>Streptophyta</taxon>
        <taxon>Embryophyta</taxon>
        <taxon>Tracheophyta</taxon>
        <taxon>Spermatophyta</taxon>
        <taxon>Magnoliopsida</taxon>
        <taxon>eudicotyledons</taxon>
        <taxon>Gunneridae</taxon>
        <taxon>Pentapetalae</taxon>
        <taxon>asterids</taxon>
        <taxon>lamiids</taxon>
        <taxon>Solanales</taxon>
        <taxon>Solanaceae</taxon>
        <taxon>Nicotianoideae</taxon>
        <taxon>Nicotianeae</taxon>
        <taxon>Nicotiana</taxon>
    </lineage>
</organism>
<accession>A0AC58STD7</accession>
<reference evidence="2" key="2">
    <citation type="submission" date="2025-08" db="UniProtKB">
        <authorList>
            <consortium name="RefSeq"/>
        </authorList>
    </citation>
    <scope>IDENTIFICATION</scope>
    <source>
        <tissue evidence="2">Leaf</tissue>
    </source>
</reference>
<dbReference type="RefSeq" id="XP_075088246.1">
    <property type="nucleotide sequence ID" value="XM_075232145.1"/>
</dbReference>